<dbReference type="SUPFAM" id="SSF54975">
    <property type="entry name" value="Acylphosphatase/BLUF domain-like"/>
    <property type="match status" value="1"/>
</dbReference>
<dbReference type="Pfam" id="PF00708">
    <property type="entry name" value="Acylphosphatase"/>
    <property type="match status" value="1"/>
</dbReference>
<sequence>MLLKKSLLVCFTLWGAATALRFNLPTNSGSGVVAPCGLGRFHMNSNDFRRKKCSSLIHGKSYDIEGLLTDFQGVHRLSPRSYHVLHSMEKSVDGEKESNKSDDGKEVVQAKITVSGQVQGGFYRAMAKKEASFHRRLVGGIRDLRCGSVEIVVEGPRKKLESFIGWCKRGPGLTQAISQVEVEWSPSTGIFDSFETFPDQDPCGE</sequence>
<feature type="signal peptide" evidence="3">
    <location>
        <begin position="1"/>
        <end position="19"/>
    </location>
</feature>
<dbReference type="GO" id="GO:0003998">
    <property type="term" value="F:acylphosphatase activity"/>
    <property type="evidence" value="ECO:0007669"/>
    <property type="project" value="InterPro"/>
</dbReference>
<name>A0A6V2T9H1_HETAK</name>
<gene>
    <name evidence="5" type="ORF">HAKA00212_LOCUS10050</name>
</gene>
<dbReference type="InterPro" id="IPR036046">
    <property type="entry name" value="Acylphosphatase-like_dom_sf"/>
</dbReference>
<keyword evidence="3" id="KW-0732">Signal</keyword>
<reference evidence="5" key="1">
    <citation type="submission" date="2021-01" db="EMBL/GenBank/DDBJ databases">
        <authorList>
            <person name="Corre E."/>
            <person name="Pelletier E."/>
            <person name="Niang G."/>
            <person name="Scheremetjew M."/>
            <person name="Finn R."/>
            <person name="Kale V."/>
            <person name="Holt S."/>
            <person name="Cochrane G."/>
            <person name="Meng A."/>
            <person name="Brown T."/>
            <person name="Cohen L."/>
        </authorList>
    </citation>
    <scope>NUCLEOTIDE SEQUENCE</scope>
    <source>
        <strain evidence="5">CCMP3107</strain>
    </source>
</reference>
<accession>A0A6V2T9H1</accession>
<evidence type="ECO:0000256" key="2">
    <source>
        <dbReference type="RuleBase" id="RU004168"/>
    </source>
</evidence>
<dbReference type="PANTHER" id="PTHR47268:SF4">
    <property type="entry name" value="ACYLPHOSPHATASE"/>
    <property type="match status" value="1"/>
</dbReference>
<dbReference type="EMBL" id="HBIU01021414">
    <property type="protein sequence ID" value="CAE0631348.1"/>
    <property type="molecule type" value="Transcribed_RNA"/>
</dbReference>
<dbReference type="PANTHER" id="PTHR47268">
    <property type="entry name" value="ACYLPHOSPHATASE"/>
    <property type="match status" value="1"/>
</dbReference>
<proteinExistence type="inferred from homology"/>
<comment type="caution">
    <text evidence="1">Lacks conserved residue(s) required for the propagation of feature annotation.</text>
</comment>
<dbReference type="PROSITE" id="PS51160">
    <property type="entry name" value="ACYLPHOSPHATASE_3"/>
    <property type="match status" value="1"/>
</dbReference>
<feature type="chain" id="PRO_5030161011" description="Acylphosphatase-like domain-containing protein" evidence="3">
    <location>
        <begin position="20"/>
        <end position="205"/>
    </location>
</feature>
<feature type="domain" description="Acylphosphatase-like" evidence="4">
    <location>
        <begin position="109"/>
        <end position="198"/>
    </location>
</feature>
<dbReference type="AlphaFoldDB" id="A0A6V2T9H1"/>
<evidence type="ECO:0000313" key="5">
    <source>
        <dbReference type="EMBL" id="CAE0631348.1"/>
    </source>
</evidence>
<protein>
    <recommendedName>
        <fullName evidence="4">Acylphosphatase-like domain-containing protein</fullName>
    </recommendedName>
</protein>
<organism evidence="5">
    <name type="scientific">Heterosigma akashiwo</name>
    <name type="common">Chromophytic alga</name>
    <name type="synonym">Heterosigma carterae</name>
    <dbReference type="NCBI Taxonomy" id="2829"/>
    <lineage>
        <taxon>Eukaryota</taxon>
        <taxon>Sar</taxon>
        <taxon>Stramenopiles</taxon>
        <taxon>Ochrophyta</taxon>
        <taxon>Raphidophyceae</taxon>
        <taxon>Chattonellales</taxon>
        <taxon>Chattonellaceae</taxon>
        <taxon>Heterosigma</taxon>
    </lineage>
</organism>
<comment type="similarity">
    <text evidence="2">Belongs to the acylphosphatase family.</text>
</comment>
<dbReference type="InterPro" id="IPR020456">
    <property type="entry name" value="Acylphosphatase"/>
</dbReference>
<evidence type="ECO:0000256" key="1">
    <source>
        <dbReference type="PROSITE-ProRule" id="PRU00520"/>
    </source>
</evidence>
<dbReference type="InterPro" id="IPR001792">
    <property type="entry name" value="Acylphosphatase-like_dom"/>
</dbReference>
<evidence type="ECO:0000256" key="3">
    <source>
        <dbReference type="SAM" id="SignalP"/>
    </source>
</evidence>
<evidence type="ECO:0000259" key="4">
    <source>
        <dbReference type="PROSITE" id="PS51160"/>
    </source>
</evidence>
<dbReference type="Gene3D" id="3.30.70.100">
    <property type="match status" value="1"/>
</dbReference>